<reference evidence="2 3" key="1">
    <citation type="submission" date="2017-09" db="EMBL/GenBank/DDBJ databases">
        <authorList>
            <consortium name="International Durum Wheat Genome Sequencing Consortium (IDWGSC)"/>
            <person name="Milanesi L."/>
        </authorList>
    </citation>
    <scope>NUCLEOTIDE SEQUENCE [LARGE SCALE GENOMIC DNA]</scope>
    <source>
        <strain evidence="3">cv. Svevo</strain>
    </source>
</reference>
<gene>
    <name evidence="2" type="ORF">TRITD_4Av1G113600</name>
</gene>
<evidence type="ECO:0000256" key="1">
    <source>
        <dbReference type="SAM" id="MobiDB-lite"/>
    </source>
</evidence>
<dbReference type="Proteomes" id="UP000324705">
    <property type="component" value="Chromosome 4A"/>
</dbReference>
<proteinExistence type="predicted"/>
<protein>
    <submittedName>
        <fullName evidence="2">Uncharacterized protein</fullName>
    </submittedName>
</protein>
<keyword evidence="3" id="KW-1185">Reference proteome</keyword>
<organism evidence="2 3">
    <name type="scientific">Triticum turgidum subsp. durum</name>
    <name type="common">Durum wheat</name>
    <name type="synonym">Triticum durum</name>
    <dbReference type="NCBI Taxonomy" id="4567"/>
    <lineage>
        <taxon>Eukaryota</taxon>
        <taxon>Viridiplantae</taxon>
        <taxon>Streptophyta</taxon>
        <taxon>Embryophyta</taxon>
        <taxon>Tracheophyta</taxon>
        <taxon>Spermatophyta</taxon>
        <taxon>Magnoliopsida</taxon>
        <taxon>Liliopsida</taxon>
        <taxon>Poales</taxon>
        <taxon>Poaceae</taxon>
        <taxon>BOP clade</taxon>
        <taxon>Pooideae</taxon>
        <taxon>Triticodae</taxon>
        <taxon>Triticeae</taxon>
        <taxon>Triticinae</taxon>
        <taxon>Triticum</taxon>
    </lineage>
</organism>
<dbReference type="AlphaFoldDB" id="A0A9R0VXX8"/>
<accession>A0A9R0VXX8</accession>
<name>A0A9R0VXX8_TRITD</name>
<dbReference type="Gramene" id="TRITD4Av1G113600.4">
    <property type="protein sequence ID" value="TRITD4Av1G113600.4"/>
    <property type="gene ID" value="TRITD4Av1G113600"/>
</dbReference>
<feature type="region of interest" description="Disordered" evidence="1">
    <location>
        <begin position="1"/>
        <end position="25"/>
    </location>
</feature>
<evidence type="ECO:0000313" key="3">
    <source>
        <dbReference type="Proteomes" id="UP000324705"/>
    </source>
</evidence>
<dbReference type="EMBL" id="LT934117">
    <property type="protein sequence ID" value="VAH91668.1"/>
    <property type="molecule type" value="Genomic_DNA"/>
</dbReference>
<evidence type="ECO:0000313" key="2">
    <source>
        <dbReference type="EMBL" id="VAH91668.1"/>
    </source>
</evidence>
<sequence length="143" mass="14386">MAAHEASAGGGEGARCTPPRPALSLPPRSAVESFFASGATAASFAETSPGPFTLAAALFPDMPSSAFHGSFTQLLAGAMGSPAAPPSPPSPFAVPPGLSPTALLGPPSLFSPTVTPPALLYLLLHQCLPLLRFPARALRVLVC</sequence>